<protein>
    <submittedName>
        <fullName evidence="2">Uncharacterized protein</fullName>
    </submittedName>
</protein>
<proteinExistence type="predicted"/>
<evidence type="ECO:0000256" key="1">
    <source>
        <dbReference type="SAM" id="MobiDB-lite"/>
    </source>
</evidence>
<sequence length="120" mass="12722">MLPPGQEANQSAYKVQDEQQHAAASPKGFKLPASQLATSRGLSAECRWRLRKASQLEDKLEGSFRAARAGTGYPAARAQQDLPGPDAPLWTADGAVGQQSGSNQQGGQPSIHIVRSQVSL</sequence>
<evidence type="ECO:0000313" key="2">
    <source>
        <dbReference type="EMBL" id="KAK9817105.1"/>
    </source>
</evidence>
<dbReference type="EMBL" id="JALJOR010000005">
    <property type="protein sequence ID" value="KAK9817105.1"/>
    <property type="molecule type" value="Genomic_DNA"/>
</dbReference>
<name>A0AAW1Q4X7_9CHLO</name>
<feature type="region of interest" description="Disordered" evidence="1">
    <location>
        <begin position="1"/>
        <end position="31"/>
    </location>
</feature>
<evidence type="ECO:0000313" key="3">
    <source>
        <dbReference type="Proteomes" id="UP001489004"/>
    </source>
</evidence>
<feature type="region of interest" description="Disordered" evidence="1">
    <location>
        <begin position="69"/>
        <end position="120"/>
    </location>
</feature>
<reference evidence="2 3" key="1">
    <citation type="journal article" date="2024" name="Nat. Commun.">
        <title>Phylogenomics reveals the evolutionary origins of lichenization in chlorophyte algae.</title>
        <authorList>
            <person name="Puginier C."/>
            <person name="Libourel C."/>
            <person name="Otte J."/>
            <person name="Skaloud P."/>
            <person name="Haon M."/>
            <person name="Grisel S."/>
            <person name="Petersen M."/>
            <person name="Berrin J.G."/>
            <person name="Delaux P.M."/>
            <person name="Dal Grande F."/>
            <person name="Keller J."/>
        </authorList>
    </citation>
    <scope>NUCLEOTIDE SEQUENCE [LARGE SCALE GENOMIC DNA]</scope>
    <source>
        <strain evidence="2 3">SAG 2043</strain>
    </source>
</reference>
<organism evidence="2 3">
    <name type="scientific">[Myrmecia] bisecta</name>
    <dbReference type="NCBI Taxonomy" id="41462"/>
    <lineage>
        <taxon>Eukaryota</taxon>
        <taxon>Viridiplantae</taxon>
        <taxon>Chlorophyta</taxon>
        <taxon>core chlorophytes</taxon>
        <taxon>Trebouxiophyceae</taxon>
        <taxon>Trebouxiales</taxon>
        <taxon>Trebouxiaceae</taxon>
        <taxon>Myrmecia</taxon>
    </lineage>
</organism>
<dbReference type="AlphaFoldDB" id="A0AAW1Q4X7"/>
<comment type="caution">
    <text evidence="2">The sequence shown here is derived from an EMBL/GenBank/DDBJ whole genome shotgun (WGS) entry which is preliminary data.</text>
</comment>
<accession>A0AAW1Q4X7</accession>
<feature type="compositionally biased region" description="Low complexity" evidence="1">
    <location>
        <begin position="97"/>
        <end position="108"/>
    </location>
</feature>
<gene>
    <name evidence="2" type="ORF">WJX72_009596</name>
</gene>
<dbReference type="Proteomes" id="UP001489004">
    <property type="component" value="Unassembled WGS sequence"/>
</dbReference>
<keyword evidence="3" id="KW-1185">Reference proteome</keyword>